<proteinExistence type="predicted"/>
<dbReference type="OrthoDB" id="8068875at2759"/>
<feature type="domain" description="HECT" evidence="7">
    <location>
        <begin position="837"/>
        <end position="1184"/>
    </location>
</feature>
<evidence type="ECO:0000256" key="2">
    <source>
        <dbReference type="ARBA" id="ARBA00012485"/>
    </source>
</evidence>
<reference evidence="8 9" key="1">
    <citation type="submission" date="2019-12" db="EMBL/GenBank/DDBJ databases">
        <title>Draft genome sequence of the ascomycete Xylaria multiplex DSM 110363.</title>
        <authorList>
            <person name="Buettner E."/>
            <person name="Kellner H."/>
        </authorList>
    </citation>
    <scope>NUCLEOTIDE SEQUENCE [LARGE SCALE GENOMIC DNA]</scope>
    <source>
        <strain evidence="8 9">DSM 110363</strain>
    </source>
</reference>
<evidence type="ECO:0000256" key="4">
    <source>
        <dbReference type="ARBA" id="ARBA00022786"/>
    </source>
</evidence>
<dbReference type="CDD" id="cd00078">
    <property type="entry name" value="HECTc"/>
    <property type="match status" value="1"/>
</dbReference>
<comment type="catalytic activity">
    <reaction evidence="1">
        <text>S-ubiquitinyl-[E2 ubiquitin-conjugating enzyme]-L-cysteine + [acceptor protein]-L-lysine = [E2 ubiquitin-conjugating enzyme]-L-cysteine + N(6)-ubiquitinyl-[acceptor protein]-L-lysine.</text>
        <dbReference type="EC" id="2.3.2.26"/>
    </reaction>
</comment>
<keyword evidence="4 5" id="KW-0833">Ubl conjugation pathway</keyword>
<dbReference type="GO" id="GO:0000209">
    <property type="term" value="P:protein polyubiquitination"/>
    <property type="evidence" value="ECO:0007669"/>
    <property type="project" value="InterPro"/>
</dbReference>
<name>A0A7C8N5E1_9PEZI</name>
<dbReference type="Pfam" id="PF00632">
    <property type="entry name" value="HECT"/>
    <property type="match status" value="1"/>
</dbReference>
<dbReference type="EMBL" id="WUBL01000046">
    <property type="protein sequence ID" value="KAF2968716.1"/>
    <property type="molecule type" value="Genomic_DNA"/>
</dbReference>
<sequence>MFGRTNRPSLGQYDFTIRDPVFNDPPTRSRASSRFREIEPTPHSLQHLQGDDTSSSEDGIISKPKPLSKHSRSMSHPFPSLFSSKKKRNAAADNELGFDDDVDDYEYNAKTYSSSSQAANTGRAASGPAELATGNCMTCAGLVRWPKELSAFRCTKCLTINDIKPSTANIRPTIRAVSRPGTQAQSTGASPLGLPTNIRWSPESRLLLRILLTISVANLISIEHTKNLIRTCLSSALQQWGSRDSCQQQHIVVGRSPPRLVGDYFTLQNYSNKPESSPSSINTPPVSHYNAVFDDFSNIGLEPNPLKFTSHHPRSHSTSYPEATGSSRPPRPQPGENSSYPMPQKSALDPKGMFKKVEDYLILCFGTNSSCVNNSFVSRRVSVSVSTRQPSDVARRPPAEIKREPAREDAPISELDPKLLLLGDFAENGSWWTGGQEEVNVSRTSSRRFEEKHSIVTSRSPRIDWSATMEWYHIINNAAETWKQVYEELRQADGIQELEEPVLQQFEQLALEAQEHLQRSLFKCTEMLLKRPGRLMIEPQDVRFMLILLANPLLVPGSQSYIGNFPQSNKGKSNVKAFDTEERSPIGRHSGILKRTFGLLANSSEACHHHLITWLSRLPEHMLLQTKDMASTFITHRLARQNERKVEPKIDVTDGLIPRMPNARASNTPATLHAALEASKSPRKQKQSAEQSRATYTDDWQIKVAARFMALIFAANRYTHARRRHSSDGRTYGPLFTTSDFYNTLVDTIDFKSDFELWESRRGKFTFCQYPFFLSIWAKIQILEFDAKRQMAGKAREAFFDSILTHKNYTQHLVFNVRRECLVDDSLQQVSEVVGSGSEDIKKALRIEFQGEEGVDGGGLRKEWFLLLVREVFNPDHGLFVYDEDSQFCYFNPNTFETSDQYFLVGVVMGLAIYNSTILDVAFPPFAFRKLLSAAPSPAAGTPGHSRPTMSYTLDDLAEFRPALAKGLRQLLNFDGDVQSTFCLDFVVDVERYGTRIRVPLCPGGETKMVTNANRKEYVDLYVRYLLDTSIARQFEPFKRGFFTVCAGNALTLFKPEEIELLVRGSDEPLDITSLKAVAAYTNWPRGSSPKTESTILWFWDTFENASPKDQRRLLSFITGSDRIPAMGAASLVIKINCLGNDEGRFPSARTCFNILSLYRCRTRERLETSLWRAVNESEGFGLK</sequence>
<evidence type="ECO:0000256" key="3">
    <source>
        <dbReference type="ARBA" id="ARBA00022679"/>
    </source>
</evidence>
<evidence type="ECO:0000313" key="9">
    <source>
        <dbReference type="Proteomes" id="UP000481858"/>
    </source>
</evidence>
<keyword evidence="9" id="KW-1185">Reference proteome</keyword>
<feature type="region of interest" description="Disordered" evidence="6">
    <location>
        <begin position="304"/>
        <end position="347"/>
    </location>
</feature>
<dbReference type="Gene3D" id="3.90.1750.10">
    <property type="entry name" value="Hect, E3 ligase catalytic domains"/>
    <property type="match status" value="1"/>
</dbReference>
<dbReference type="PANTHER" id="PTHR45700">
    <property type="entry name" value="UBIQUITIN-PROTEIN LIGASE E3C"/>
    <property type="match status" value="1"/>
</dbReference>
<dbReference type="PROSITE" id="PS50237">
    <property type="entry name" value="HECT"/>
    <property type="match status" value="1"/>
</dbReference>
<dbReference type="Gene3D" id="3.30.2410.10">
    <property type="entry name" value="Hect, E3 ligase catalytic domain"/>
    <property type="match status" value="1"/>
</dbReference>
<dbReference type="EC" id="2.3.2.26" evidence="2"/>
<organism evidence="8 9">
    <name type="scientific">Xylaria multiplex</name>
    <dbReference type="NCBI Taxonomy" id="323545"/>
    <lineage>
        <taxon>Eukaryota</taxon>
        <taxon>Fungi</taxon>
        <taxon>Dikarya</taxon>
        <taxon>Ascomycota</taxon>
        <taxon>Pezizomycotina</taxon>
        <taxon>Sordariomycetes</taxon>
        <taxon>Xylariomycetidae</taxon>
        <taxon>Xylariales</taxon>
        <taxon>Xylariaceae</taxon>
        <taxon>Xylaria</taxon>
    </lineage>
</organism>
<feature type="compositionally biased region" description="Basic and acidic residues" evidence="6">
    <location>
        <begin position="393"/>
        <end position="410"/>
    </location>
</feature>
<dbReference type="SMART" id="SM00119">
    <property type="entry name" value="HECTc"/>
    <property type="match status" value="1"/>
</dbReference>
<comment type="caution">
    <text evidence="8">The sequence shown here is derived from an EMBL/GenBank/DDBJ whole genome shotgun (WGS) entry which is preliminary data.</text>
</comment>
<evidence type="ECO:0000256" key="1">
    <source>
        <dbReference type="ARBA" id="ARBA00000885"/>
    </source>
</evidence>
<feature type="compositionally biased region" description="Polar residues" evidence="6">
    <location>
        <begin position="43"/>
        <end position="57"/>
    </location>
</feature>
<dbReference type="InterPro" id="IPR000569">
    <property type="entry name" value="HECT_dom"/>
</dbReference>
<dbReference type="InterPro" id="IPR035983">
    <property type="entry name" value="Hect_E3_ubiquitin_ligase"/>
</dbReference>
<feature type="compositionally biased region" description="Polar residues" evidence="6">
    <location>
        <begin position="316"/>
        <end position="327"/>
    </location>
</feature>
<dbReference type="Gene3D" id="3.30.2160.10">
    <property type="entry name" value="Hect, E3 ligase catalytic domain"/>
    <property type="match status" value="1"/>
</dbReference>
<evidence type="ECO:0000256" key="6">
    <source>
        <dbReference type="SAM" id="MobiDB-lite"/>
    </source>
</evidence>
<evidence type="ECO:0000259" key="7">
    <source>
        <dbReference type="PROSITE" id="PS50237"/>
    </source>
</evidence>
<accession>A0A7C8N5E1</accession>
<feature type="region of interest" description="Disordered" evidence="6">
    <location>
        <begin position="1"/>
        <end position="86"/>
    </location>
</feature>
<dbReference type="SUPFAM" id="SSF56204">
    <property type="entry name" value="Hect, E3 ligase catalytic domain"/>
    <property type="match status" value="1"/>
</dbReference>
<evidence type="ECO:0000313" key="8">
    <source>
        <dbReference type="EMBL" id="KAF2968716.1"/>
    </source>
</evidence>
<protein>
    <recommendedName>
        <fullName evidence="2">HECT-type E3 ubiquitin transferase</fullName>
        <ecNumber evidence="2">2.3.2.26</ecNumber>
    </recommendedName>
</protein>
<dbReference type="Proteomes" id="UP000481858">
    <property type="component" value="Unassembled WGS sequence"/>
</dbReference>
<dbReference type="AlphaFoldDB" id="A0A7C8N5E1"/>
<dbReference type="FunCoup" id="A0A7C8N5E1">
    <property type="interactions" value="56"/>
</dbReference>
<feature type="active site" description="Glycyl thioester intermediate" evidence="5">
    <location>
        <position position="1152"/>
    </location>
</feature>
<feature type="region of interest" description="Disordered" evidence="6">
    <location>
        <begin position="386"/>
        <end position="410"/>
    </location>
</feature>
<dbReference type="InterPro" id="IPR044611">
    <property type="entry name" value="E3A/B/C-like"/>
</dbReference>
<dbReference type="PANTHER" id="PTHR45700:SF8">
    <property type="entry name" value="HECT-TYPE E3 UBIQUITIN TRANSFERASE"/>
    <property type="match status" value="1"/>
</dbReference>
<dbReference type="GO" id="GO:0061630">
    <property type="term" value="F:ubiquitin protein ligase activity"/>
    <property type="evidence" value="ECO:0007669"/>
    <property type="project" value="UniProtKB-EC"/>
</dbReference>
<evidence type="ECO:0000256" key="5">
    <source>
        <dbReference type="PROSITE-ProRule" id="PRU00104"/>
    </source>
</evidence>
<keyword evidence="3" id="KW-0808">Transferase</keyword>
<gene>
    <name evidence="8" type="ORF">GQX73_g4798</name>
</gene>
<dbReference type="InParanoid" id="A0A7C8N5E1"/>